<evidence type="ECO:0000313" key="4">
    <source>
        <dbReference type="Proteomes" id="UP001596106"/>
    </source>
</evidence>
<keyword evidence="4" id="KW-1185">Reference proteome</keyword>
<evidence type="ECO:0000259" key="2">
    <source>
        <dbReference type="Pfam" id="PF01370"/>
    </source>
</evidence>
<dbReference type="EMBL" id="JBHSMA010000010">
    <property type="protein sequence ID" value="MFC5412087.1"/>
    <property type="molecule type" value="Genomic_DNA"/>
</dbReference>
<name>A0ABW0ILS6_9BACT</name>
<organism evidence="3 4">
    <name type="scientific">Larkinella bovis</name>
    <dbReference type="NCBI Taxonomy" id="683041"/>
    <lineage>
        <taxon>Bacteria</taxon>
        <taxon>Pseudomonadati</taxon>
        <taxon>Bacteroidota</taxon>
        <taxon>Cytophagia</taxon>
        <taxon>Cytophagales</taxon>
        <taxon>Spirosomataceae</taxon>
        <taxon>Larkinella</taxon>
    </lineage>
</organism>
<reference evidence="4" key="1">
    <citation type="journal article" date="2019" name="Int. J. Syst. Evol. Microbiol.">
        <title>The Global Catalogue of Microorganisms (GCM) 10K type strain sequencing project: providing services to taxonomists for standard genome sequencing and annotation.</title>
        <authorList>
            <consortium name="The Broad Institute Genomics Platform"/>
            <consortium name="The Broad Institute Genome Sequencing Center for Infectious Disease"/>
            <person name="Wu L."/>
            <person name="Ma J."/>
        </authorList>
    </citation>
    <scope>NUCLEOTIDE SEQUENCE [LARGE SCALE GENOMIC DNA]</scope>
    <source>
        <strain evidence="4">CCUG 55250</strain>
    </source>
</reference>
<protein>
    <submittedName>
        <fullName evidence="3">NAD-dependent epimerase/dehydratase family protein</fullName>
    </submittedName>
</protein>
<dbReference type="Gene3D" id="3.40.50.720">
    <property type="entry name" value="NAD(P)-binding Rossmann-like Domain"/>
    <property type="match status" value="1"/>
</dbReference>
<feature type="domain" description="NAD-dependent epimerase/dehydratase" evidence="2">
    <location>
        <begin position="9"/>
        <end position="117"/>
    </location>
</feature>
<dbReference type="PANTHER" id="PTHR14097">
    <property type="entry name" value="OXIDOREDUCTASE HTATIP2"/>
    <property type="match status" value="1"/>
</dbReference>
<evidence type="ECO:0000256" key="1">
    <source>
        <dbReference type="ARBA" id="ARBA00004370"/>
    </source>
</evidence>
<sequence>MKSNGVRAIITGVTGMVGEGVLLECLQHPEVEAVLIINRKPSGFSHPKLTEIVHADFYNFTPIQNRLVGYNACFFCLGVSSVGMNEKDYYRVTYTLTMHVATTLSQLNPDMTFCYVSGGGTDSTEKGRLMWARVKGKTENDLTKLPFRQVYNFRPGFLKPSEGMKNTNRYYHYIGWLYPMGRALFPALFCSLREMGQAMIKAVTKGYEKPVLEVRDIVELAKR</sequence>
<evidence type="ECO:0000313" key="3">
    <source>
        <dbReference type="EMBL" id="MFC5412087.1"/>
    </source>
</evidence>
<dbReference type="SUPFAM" id="SSF51735">
    <property type="entry name" value="NAD(P)-binding Rossmann-fold domains"/>
    <property type="match status" value="1"/>
</dbReference>
<dbReference type="PANTHER" id="PTHR14097:SF8">
    <property type="entry name" value="NAD(P)-BINDING DOMAIN-CONTAINING PROTEIN"/>
    <property type="match status" value="1"/>
</dbReference>
<dbReference type="RefSeq" id="WP_379849248.1">
    <property type="nucleotide sequence ID" value="NZ_JBHSMA010000010.1"/>
</dbReference>
<accession>A0ABW0ILS6</accession>
<dbReference type="Proteomes" id="UP001596106">
    <property type="component" value="Unassembled WGS sequence"/>
</dbReference>
<comment type="subcellular location">
    <subcellularLocation>
        <location evidence="1">Membrane</location>
    </subcellularLocation>
</comment>
<dbReference type="Pfam" id="PF01370">
    <property type="entry name" value="Epimerase"/>
    <property type="match status" value="1"/>
</dbReference>
<dbReference type="InterPro" id="IPR001509">
    <property type="entry name" value="Epimerase_deHydtase"/>
</dbReference>
<gene>
    <name evidence="3" type="ORF">ACFPMF_22370</name>
</gene>
<comment type="caution">
    <text evidence="3">The sequence shown here is derived from an EMBL/GenBank/DDBJ whole genome shotgun (WGS) entry which is preliminary data.</text>
</comment>
<dbReference type="InterPro" id="IPR036291">
    <property type="entry name" value="NAD(P)-bd_dom_sf"/>
</dbReference>
<proteinExistence type="predicted"/>